<evidence type="ECO:0000313" key="2">
    <source>
        <dbReference type="Proteomes" id="UP000008177"/>
    </source>
</evidence>
<protein>
    <submittedName>
        <fullName evidence="1">Uncharacterized protein</fullName>
    </submittedName>
</protein>
<dbReference type="EMBL" id="FQ790354">
    <property type="protein sequence ID" value="CCD55423.1"/>
    <property type="molecule type" value="Genomic_DNA"/>
</dbReference>
<name>G2YUX5_BOTF4</name>
<dbReference type="HOGENOM" id="CLU_2483112_0_0_1"/>
<gene>
    <name evidence="1" type="ORF">BofuT4_uP158190.1</name>
</gene>
<evidence type="ECO:0000313" key="1">
    <source>
        <dbReference type="EMBL" id="CCD55423.1"/>
    </source>
</evidence>
<dbReference type="AlphaFoldDB" id="G2YUX5"/>
<accession>G2YUX5</accession>
<reference evidence="2" key="1">
    <citation type="journal article" date="2011" name="PLoS Genet.">
        <title>Genomic analysis of the necrotrophic fungal pathogens Sclerotinia sclerotiorum and Botrytis cinerea.</title>
        <authorList>
            <person name="Amselem J."/>
            <person name="Cuomo C.A."/>
            <person name="van Kan J.A."/>
            <person name="Viaud M."/>
            <person name="Benito E.P."/>
            <person name="Couloux A."/>
            <person name="Coutinho P.M."/>
            <person name="de Vries R.P."/>
            <person name="Dyer P.S."/>
            <person name="Fillinger S."/>
            <person name="Fournier E."/>
            <person name="Gout L."/>
            <person name="Hahn M."/>
            <person name="Kohn L."/>
            <person name="Lapalu N."/>
            <person name="Plummer K.M."/>
            <person name="Pradier J.M."/>
            <person name="Quevillon E."/>
            <person name="Sharon A."/>
            <person name="Simon A."/>
            <person name="ten Have A."/>
            <person name="Tudzynski B."/>
            <person name="Tudzynski P."/>
            <person name="Wincker P."/>
            <person name="Andrew M."/>
            <person name="Anthouard V."/>
            <person name="Beever R.E."/>
            <person name="Beffa R."/>
            <person name="Benoit I."/>
            <person name="Bouzid O."/>
            <person name="Brault B."/>
            <person name="Chen Z."/>
            <person name="Choquer M."/>
            <person name="Collemare J."/>
            <person name="Cotton P."/>
            <person name="Danchin E.G."/>
            <person name="Da Silva C."/>
            <person name="Gautier A."/>
            <person name="Giraud C."/>
            <person name="Giraud T."/>
            <person name="Gonzalez C."/>
            <person name="Grossetete S."/>
            <person name="Guldener U."/>
            <person name="Henrissat B."/>
            <person name="Howlett B.J."/>
            <person name="Kodira C."/>
            <person name="Kretschmer M."/>
            <person name="Lappartient A."/>
            <person name="Leroch M."/>
            <person name="Levis C."/>
            <person name="Mauceli E."/>
            <person name="Neuveglise C."/>
            <person name="Oeser B."/>
            <person name="Pearson M."/>
            <person name="Poulain J."/>
            <person name="Poussereau N."/>
            <person name="Quesneville H."/>
            <person name="Rascle C."/>
            <person name="Schumacher J."/>
            <person name="Segurens B."/>
            <person name="Sexton A."/>
            <person name="Silva E."/>
            <person name="Sirven C."/>
            <person name="Soanes D.M."/>
            <person name="Talbot N.J."/>
            <person name="Templeton M."/>
            <person name="Yandava C."/>
            <person name="Yarden O."/>
            <person name="Zeng Q."/>
            <person name="Rollins J.A."/>
            <person name="Lebrun M.H."/>
            <person name="Dickman M."/>
        </authorList>
    </citation>
    <scope>NUCLEOTIDE SEQUENCE [LARGE SCALE GENOMIC DNA]</scope>
    <source>
        <strain evidence="2">T4</strain>
    </source>
</reference>
<sequence>MDLPNILEQPQPIKAKPHDINSCASKKHGTFWLYATILKFIRVQQKALHDSSGALAHFVLLAGVILGIHTLDTALKVDITRNISFGL</sequence>
<proteinExistence type="predicted"/>
<organism evidence="1 2">
    <name type="scientific">Botryotinia fuckeliana (strain T4)</name>
    <name type="common">Noble rot fungus</name>
    <name type="synonym">Botrytis cinerea</name>
    <dbReference type="NCBI Taxonomy" id="999810"/>
    <lineage>
        <taxon>Eukaryota</taxon>
        <taxon>Fungi</taxon>
        <taxon>Dikarya</taxon>
        <taxon>Ascomycota</taxon>
        <taxon>Pezizomycotina</taxon>
        <taxon>Leotiomycetes</taxon>
        <taxon>Helotiales</taxon>
        <taxon>Sclerotiniaceae</taxon>
        <taxon>Botrytis</taxon>
    </lineage>
</organism>
<dbReference type="Proteomes" id="UP000008177">
    <property type="component" value="Unplaced contigs"/>
</dbReference>
<dbReference type="InParanoid" id="G2YUX5"/>